<evidence type="ECO:0000313" key="1">
    <source>
        <dbReference type="EMBL" id="KAG5529825.1"/>
    </source>
</evidence>
<dbReference type="AlphaFoldDB" id="A0AAV6IPF5"/>
<accession>A0AAV6IPF5</accession>
<reference evidence="1" key="1">
    <citation type="submission" date="2020-08" db="EMBL/GenBank/DDBJ databases">
        <title>Plant Genome Project.</title>
        <authorList>
            <person name="Zhang R.-G."/>
        </authorList>
    </citation>
    <scope>NUCLEOTIDE SEQUENCE</scope>
    <source>
        <strain evidence="1">WSP0</strain>
        <tissue evidence="1">Leaf</tissue>
    </source>
</reference>
<dbReference type="Proteomes" id="UP000823749">
    <property type="component" value="Chromosome 10"/>
</dbReference>
<proteinExistence type="predicted"/>
<dbReference type="EMBL" id="JACTNZ010000010">
    <property type="protein sequence ID" value="KAG5529825.1"/>
    <property type="molecule type" value="Genomic_DNA"/>
</dbReference>
<organism evidence="1 2">
    <name type="scientific">Rhododendron griersonianum</name>
    <dbReference type="NCBI Taxonomy" id="479676"/>
    <lineage>
        <taxon>Eukaryota</taxon>
        <taxon>Viridiplantae</taxon>
        <taxon>Streptophyta</taxon>
        <taxon>Embryophyta</taxon>
        <taxon>Tracheophyta</taxon>
        <taxon>Spermatophyta</taxon>
        <taxon>Magnoliopsida</taxon>
        <taxon>eudicotyledons</taxon>
        <taxon>Gunneridae</taxon>
        <taxon>Pentapetalae</taxon>
        <taxon>asterids</taxon>
        <taxon>Ericales</taxon>
        <taxon>Ericaceae</taxon>
        <taxon>Ericoideae</taxon>
        <taxon>Rhodoreae</taxon>
        <taxon>Rhododendron</taxon>
    </lineage>
</organism>
<sequence>MEMMFGAVAGEGKRRYQVGPMSRVQNPDDASTNGSHIGPVTAQEFTTENVSAQGSHIGPPVWLDLYDFTREFTTENVFPSEDVLRDWITSIGKENGFVIIIKSSERMAKNRSPRMRFACERGGKYRPFINKAKDKGGNVKENGKEGKAKKIGRVTGTKKCECPFELRCIKGLEGWTVSVVNGNHNHPPAKQLEGHAYPARLSSEQSTMLVDMCVSSLSSPREILSLIKGKDEFNNSMDDTIARLNGDNTRLQIQVVYLRWNVRRPTEETRKVIKGILGSLADMHHFGRYHGVLYNSANYIMKWAQKHNISRDARAKDENALEVDFGAMDFSMPHLTLSSSIGNGLNFV</sequence>
<name>A0AAV6IPF5_9ERIC</name>
<keyword evidence="2" id="KW-1185">Reference proteome</keyword>
<gene>
    <name evidence="1" type="ORF">RHGRI_030265</name>
</gene>
<dbReference type="PANTHER" id="PTHR31569:SF4">
    <property type="entry name" value="SWIM-TYPE DOMAIN-CONTAINING PROTEIN"/>
    <property type="match status" value="1"/>
</dbReference>
<protein>
    <recommendedName>
        <fullName evidence="3">Protein FAR1-RELATED SEQUENCE</fullName>
    </recommendedName>
</protein>
<comment type="caution">
    <text evidence="1">The sequence shown here is derived from an EMBL/GenBank/DDBJ whole genome shotgun (WGS) entry which is preliminary data.</text>
</comment>
<evidence type="ECO:0000313" key="2">
    <source>
        <dbReference type="Proteomes" id="UP000823749"/>
    </source>
</evidence>
<dbReference type="PANTHER" id="PTHR31569">
    <property type="entry name" value="SWIM-TYPE DOMAIN-CONTAINING PROTEIN"/>
    <property type="match status" value="1"/>
</dbReference>
<evidence type="ECO:0008006" key="3">
    <source>
        <dbReference type="Google" id="ProtNLM"/>
    </source>
</evidence>
<dbReference type="InterPro" id="IPR052579">
    <property type="entry name" value="Zinc_finger_SWIM"/>
</dbReference>